<protein>
    <submittedName>
        <fullName evidence="1">Uncharacterized protein</fullName>
    </submittedName>
</protein>
<comment type="caution">
    <text evidence="1">The sequence shown here is derived from an EMBL/GenBank/DDBJ whole genome shotgun (WGS) entry which is preliminary data.</text>
</comment>
<gene>
    <name evidence="1" type="ORF">CO2235_MP100005</name>
</gene>
<geneLocation type="plasmid" evidence="2">
    <name>co2235_mp</name>
</geneLocation>
<reference evidence="1 2" key="1">
    <citation type="submission" date="2018-01" db="EMBL/GenBank/DDBJ databases">
        <authorList>
            <person name="Clerissi C."/>
        </authorList>
    </citation>
    <scope>NUCLEOTIDE SEQUENCE [LARGE SCALE GENOMIC DNA]</scope>
    <source>
        <strain evidence="1">Cupriavidus oxalaticus LMG 2235</strain>
        <plasmid evidence="2">co2235_mp</plasmid>
    </source>
</reference>
<sequence>MCTTTARPITPLAPVPTDNDGSSMLTRTLPLASAVTLFMSPAWCSGMVIWPCGLPPGLKWPPALIASGAEQSPFSWTWKPWTVLGGRPVIEAVISTPPGCCWKVTVPAVLVPLLGCSCAAARAPLVPAEVAAEAAVAPVALDEAEALLPEPAQPASTTVAATQAARGISTGFIGILFSS</sequence>
<proteinExistence type="predicted"/>
<dbReference type="AlphaFoldDB" id="A0A976BGU7"/>
<organism evidence="1 2">
    <name type="scientific">Cupriavidus oxalaticus</name>
    <dbReference type="NCBI Taxonomy" id="96344"/>
    <lineage>
        <taxon>Bacteria</taxon>
        <taxon>Pseudomonadati</taxon>
        <taxon>Pseudomonadota</taxon>
        <taxon>Betaproteobacteria</taxon>
        <taxon>Burkholderiales</taxon>
        <taxon>Burkholderiaceae</taxon>
        <taxon>Cupriavidus</taxon>
    </lineage>
</organism>
<dbReference type="EMBL" id="OGUS01000133">
    <property type="protein sequence ID" value="SPC19083.1"/>
    <property type="molecule type" value="Genomic_DNA"/>
</dbReference>
<dbReference type="Proteomes" id="UP000256862">
    <property type="component" value="Plasmid CO2235_mp"/>
</dbReference>
<name>A0A976BGU7_9BURK</name>
<accession>A0A976BGU7</accession>
<evidence type="ECO:0000313" key="1">
    <source>
        <dbReference type="EMBL" id="SPC19083.1"/>
    </source>
</evidence>
<evidence type="ECO:0000313" key="2">
    <source>
        <dbReference type="Proteomes" id="UP000256862"/>
    </source>
</evidence>